<comment type="caution">
    <text evidence="1">The sequence shown here is derived from an EMBL/GenBank/DDBJ whole genome shotgun (WGS) entry which is preliminary data.</text>
</comment>
<dbReference type="PATRIC" id="fig|1195244.3.peg.2115"/>
<gene>
    <name evidence="1" type="ORF">N561_11030</name>
</gene>
<name>U1GYF4_9PAST</name>
<dbReference type="AlphaFoldDB" id="U1GYF4"/>
<organism evidence="1 2">
    <name type="scientific">Gallibacterium anatis 12656/12</name>
    <dbReference type="NCBI Taxonomy" id="1195244"/>
    <lineage>
        <taxon>Bacteria</taxon>
        <taxon>Pseudomonadati</taxon>
        <taxon>Pseudomonadota</taxon>
        <taxon>Gammaproteobacteria</taxon>
        <taxon>Pasteurellales</taxon>
        <taxon>Pasteurellaceae</taxon>
        <taxon>Gallibacterium</taxon>
    </lineage>
</organism>
<protein>
    <submittedName>
        <fullName evidence="1">Uncharacterized protein</fullName>
    </submittedName>
</protein>
<dbReference type="EMBL" id="AVOX01000059">
    <property type="protein sequence ID" value="ERF77543.1"/>
    <property type="molecule type" value="Genomic_DNA"/>
</dbReference>
<evidence type="ECO:0000313" key="2">
    <source>
        <dbReference type="Proteomes" id="UP000016529"/>
    </source>
</evidence>
<reference evidence="1 2" key="1">
    <citation type="journal article" date="2013" name="Genome Announc.">
        <title>Draft Genome Sequence of Gallibacterium anatis bv. haemolytica 12656-12 Liver, an Isolate Obtained from the Liver of a Septicemic Chicken.</title>
        <authorList>
            <person name="Kudirkiene E."/>
            <person name="Christensen H."/>
            <person name="Bojesen A.M."/>
        </authorList>
    </citation>
    <scope>NUCLEOTIDE SEQUENCE [LARGE SCALE GENOMIC DNA]</scope>
    <source>
        <strain evidence="1">12656/12</strain>
    </source>
</reference>
<evidence type="ECO:0000313" key="1">
    <source>
        <dbReference type="EMBL" id="ERF77543.1"/>
    </source>
</evidence>
<proteinExistence type="predicted"/>
<accession>U1GYF4</accession>
<sequence length="44" mass="5247">MECFLNQDKKEKKDDIYQLIIINENYCQQKTGYIAIAGFFNIKN</sequence>
<dbReference type="Proteomes" id="UP000016529">
    <property type="component" value="Unassembled WGS sequence"/>
</dbReference>